<sequence length="46" mass="5170">MAKPLALLFREITEWPLPPPPIFSYSARGGKKKLTSLDKNTLPQMS</sequence>
<dbReference type="EMBL" id="AWUE01019945">
    <property type="protein sequence ID" value="OMO70853.1"/>
    <property type="molecule type" value="Genomic_DNA"/>
</dbReference>
<reference evidence="2" key="1">
    <citation type="submission" date="2013-09" db="EMBL/GenBank/DDBJ databases">
        <title>Corchorus olitorius genome sequencing.</title>
        <authorList>
            <person name="Alam M."/>
            <person name="Haque M.S."/>
            <person name="Islam M.S."/>
            <person name="Emdad E.M."/>
            <person name="Islam M.M."/>
            <person name="Ahmed B."/>
            <person name="Halim A."/>
            <person name="Hossen Q.M.M."/>
            <person name="Hossain M.Z."/>
            <person name="Ahmed R."/>
            <person name="Khan M.M."/>
            <person name="Islam R."/>
            <person name="Rashid M.M."/>
            <person name="Khan S.A."/>
            <person name="Rahman M.S."/>
            <person name="Alam M."/>
            <person name="Yahiya A.S."/>
            <person name="Khan M.S."/>
            <person name="Azam M.S."/>
            <person name="Haque T."/>
            <person name="Lashkar M.Z.H."/>
            <person name="Akhand A.I."/>
            <person name="Morshed G."/>
            <person name="Roy S."/>
            <person name="Uddin K.S."/>
            <person name="Rabeya T."/>
            <person name="Hossain A.S."/>
            <person name="Chowdhury A."/>
            <person name="Snigdha A.R."/>
            <person name="Mortoza M.S."/>
            <person name="Matin S.A."/>
            <person name="Hoque S.M.E."/>
            <person name="Islam M.K."/>
            <person name="Roy D.K."/>
            <person name="Haider R."/>
            <person name="Moosa M.M."/>
            <person name="Elias S.M."/>
            <person name="Hasan A.M."/>
            <person name="Jahan S."/>
            <person name="Shafiuddin M."/>
            <person name="Mahmood N."/>
            <person name="Shommy N.S."/>
        </authorList>
    </citation>
    <scope>NUCLEOTIDE SEQUENCE [LARGE SCALE GENOMIC DNA]</scope>
    <source>
        <strain evidence="2">cv. O-4</strain>
    </source>
</reference>
<dbReference type="GO" id="GO:0007229">
    <property type="term" value="P:integrin-mediated signaling pathway"/>
    <property type="evidence" value="ECO:0007669"/>
    <property type="project" value="UniProtKB-KW"/>
</dbReference>
<evidence type="ECO:0000313" key="1">
    <source>
        <dbReference type="EMBL" id="OMO70853.1"/>
    </source>
</evidence>
<dbReference type="AlphaFoldDB" id="A0A1R3HKQ6"/>
<evidence type="ECO:0000313" key="2">
    <source>
        <dbReference type="Proteomes" id="UP000187203"/>
    </source>
</evidence>
<accession>A0A1R3HKQ6</accession>
<keyword evidence="1" id="KW-0401">Integrin</keyword>
<organism evidence="1 2">
    <name type="scientific">Corchorus olitorius</name>
    <dbReference type="NCBI Taxonomy" id="93759"/>
    <lineage>
        <taxon>Eukaryota</taxon>
        <taxon>Viridiplantae</taxon>
        <taxon>Streptophyta</taxon>
        <taxon>Embryophyta</taxon>
        <taxon>Tracheophyta</taxon>
        <taxon>Spermatophyta</taxon>
        <taxon>Magnoliopsida</taxon>
        <taxon>eudicotyledons</taxon>
        <taxon>Gunneridae</taxon>
        <taxon>Pentapetalae</taxon>
        <taxon>rosids</taxon>
        <taxon>malvids</taxon>
        <taxon>Malvales</taxon>
        <taxon>Malvaceae</taxon>
        <taxon>Grewioideae</taxon>
        <taxon>Apeibeae</taxon>
        <taxon>Corchorus</taxon>
    </lineage>
</organism>
<comment type="caution">
    <text evidence="1">The sequence shown here is derived from an EMBL/GenBank/DDBJ whole genome shotgun (WGS) entry which is preliminary data.</text>
</comment>
<name>A0A1R3HKQ6_9ROSI</name>
<protein>
    <submittedName>
        <fullName evidence="1">Integrin alpha-IIb-like protein</fullName>
    </submittedName>
</protein>
<dbReference type="Proteomes" id="UP000187203">
    <property type="component" value="Unassembled WGS sequence"/>
</dbReference>
<proteinExistence type="predicted"/>
<gene>
    <name evidence="1" type="ORF">COLO4_28462</name>
</gene>
<keyword evidence="2" id="KW-1185">Reference proteome</keyword>